<dbReference type="Pfam" id="PF19493">
    <property type="entry name" value="Trypco1"/>
    <property type="match status" value="1"/>
</dbReference>
<sequence>MRREIVPISVGDRTVYAEVSVPAGGDVSTVDLLGNAVALQEQIAAIAGWVATAVHTSLPRKPDRVGVDFGVKLGVKSGKLFSVLAEASGEASLTVRLEWDNSRADVADE</sequence>
<gene>
    <name evidence="2" type="ORF">JOF53_001260</name>
</gene>
<name>A0ABS5A721_9PSEU</name>
<reference evidence="2 3" key="1">
    <citation type="submission" date="2021-03" db="EMBL/GenBank/DDBJ databases">
        <title>Sequencing the genomes of 1000 actinobacteria strains.</title>
        <authorList>
            <person name="Klenk H.-P."/>
        </authorList>
    </citation>
    <scope>NUCLEOTIDE SEQUENCE [LARGE SCALE GENOMIC DNA]</scope>
    <source>
        <strain evidence="2 3">DSM 44580</strain>
    </source>
</reference>
<accession>A0ABS5A721</accession>
<evidence type="ECO:0000313" key="3">
    <source>
        <dbReference type="Proteomes" id="UP001519363"/>
    </source>
</evidence>
<keyword evidence="3" id="KW-1185">Reference proteome</keyword>
<organism evidence="2 3">
    <name type="scientific">Crossiella equi</name>
    <dbReference type="NCBI Taxonomy" id="130796"/>
    <lineage>
        <taxon>Bacteria</taxon>
        <taxon>Bacillati</taxon>
        <taxon>Actinomycetota</taxon>
        <taxon>Actinomycetes</taxon>
        <taxon>Pseudonocardiales</taxon>
        <taxon>Pseudonocardiaceae</taxon>
        <taxon>Crossiella</taxon>
    </lineage>
</organism>
<protein>
    <recommendedName>
        <fullName evidence="1">Trypsin-co-occurring domain-containing protein</fullName>
    </recommendedName>
</protein>
<proteinExistence type="predicted"/>
<dbReference type="Proteomes" id="UP001519363">
    <property type="component" value="Unassembled WGS sequence"/>
</dbReference>
<comment type="caution">
    <text evidence="2">The sequence shown here is derived from an EMBL/GenBank/DDBJ whole genome shotgun (WGS) entry which is preliminary data.</text>
</comment>
<evidence type="ECO:0000259" key="1">
    <source>
        <dbReference type="Pfam" id="PF19493"/>
    </source>
</evidence>
<feature type="domain" description="Trypsin-co-occurring" evidence="1">
    <location>
        <begin position="12"/>
        <end position="100"/>
    </location>
</feature>
<dbReference type="NCBIfam" id="NF041216">
    <property type="entry name" value="CU044_2847_fam"/>
    <property type="match status" value="1"/>
</dbReference>
<dbReference type="EMBL" id="JAGIOO010000001">
    <property type="protein sequence ID" value="MBP2472388.1"/>
    <property type="molecule type" value="Genomic_DNA"/>
</dbReference>
<dbReference type="InterPro" id="IPR045794">
    <property type="entry name" value="Trypco1"/>
</dbReference>
<evidence type="ECO:0000313" key="2">
    <source>
        <dbReference type="EMBL" id="MBP2472388.1"/>
    </source>
</evidence>
<dbReference type="RefSeq" id="WP_086785382.1">
    <property type="nucleotide sequence ID" value="NZ_JAGIOO010000001.1"/>
</dbReference>